<reference evidence="4 5" key="1">
    <citation type="submission" date="2024-03" db="EMBL/GenBank/DDBJ databases">
        <title>Genome-scale model development and genomic sequencing of the oleaginous clade Lipomyces.</title>
        <authorList>
            <consortium name="Lawrence Berkeley National Laboratory"/>
            <person name="Czajka J.J."/>
            <person name="Han Y."/>
            <person name="Kim J."/>
            <person name="Mondo S.J."/>
            <person name="Hofstad B.A."/>
            <person name="Robles A."/>
            <person name="Haridas S."/>
            <person name="Riley R."/>
            <person name="LaButti K."/>
            <person name="Pangilinan J."/>
            <person name="Andreopoulos W."/>
            <person name="Lipzen A."/>
            <person name="Yan J."/>
            <person name="Wang M."/>
            <person name="Ng V."/>
            <person name="Grigoriev I.V."/>
            <person name="Spatafora J.W."/>
            <person name="Magnuson J.K."/>
            <person name="Baker S.E."/>
            <person name="Pomraning K.R."/>
        </authorList>
    </citation>
    <scope>NUCLEOTIDE SEQUENCE [LARGE SCALE GENOMIC DNA]</scope>
    <source>
        <strain evidence="4 5">Phaff 52-87</strain>
    </source>
</reference>
<comment type="function">
    <text evidence="2">Component of the 26S proteasome, a multiprotein complex involved in the ATP-dependent degradation of ubiquitinated proteins.</text>
</comment>
<dbReference type="PANTHER" id="PTHR16771">
    <property type="entry name" value="26 PROTEASOME COMPLEX SUBUNIT DSS1"/>
    <property type="match status" value="1"/>
</dbReference>
<comment type="caution">
    <text evidence="4">The sequence shown here is derived from an EMBL/GenBank/DDBJ whole genome shotgun (WGS) entry which is preliminary data.</text>
</comment>
<comment type="similarity">
    <text evidence="1 2">Belongs to the DSS1/SEM1 family.</text>
</comment>
<dbReference type="GeneID" id="90037017"/>
<dbReference type="Proteomes" id="UP001498771">
    <property type="component" value="Unassembled WGS sequence"/>
</dbReference>
<organism evidence="4 5">
    <name type="scientific">Myxozyma melibiosi</name>
    <dbReference type="NCBI Taxonomy" id="54550"/>
    <lineage>
        <taxon>Eukaryota</taxon>
        <taxon>Fungi</taxon>
        <taxon>Dikarya</taxon>
        <taxon>Ascomycota</taxon>
        <taxon>Saccharomycotina</taxon>
        <taxon>Lipomycetes</taxon>
        <taxon>Lipomycetales</taxon>
        <taxon>Lipomycetaceae</taxon>
        <taxon>Myxozyma</taxon>
    </lineage>
</organism>
<dbReference type="CDD" id="cd13768">
    <property type="entry name" value="DSS1_Sem1"/>
    <property type="match status" value="1"/>
</dbReference>
<keyword evidence="2" id="KW-0647">Proteasome</keyword>
<dbReference type="InterPro" id="IPR007834">
    <property type="entry name" value="DSS1_SEM1"/>
</dbReference>
<dbReference type="SMART" id="SM01385">
    <property type="entry name" value="DSS1_SEM1"/>
    <property type="match status" value="1"/>
</dbReference>
<keyword evidence="2" id="KW-0539">Nucleus</keyword>
<dbReference type="PANTHER" id="PTHR16771:SF0">
    <property type="entry name" value="26S PROTEASOME COMPLEX SUBUNIT SEM1"/>
    <property type="match status" value="1"/>
</dbReference>
<proteinExistence type="inferred from homology"/>
<evidence type="ECO:0000313" key="4">
    <source>
        <dbReference type="EMBL" id="KAK7207541.1"/>
    </source>
</evidence>
<evidence type="ECO:0000256" key="3">
    <source>
        <dbReference type="SAM" id="MobiDB-lite"/>
    </source>
</evidence>
<dbReference type="RefSeq" id="XP_064770574.1">
    <property type="nucleotide sequence ID" value="XM_064911505.1"/>
</dbReference>
<comment type="subcellular location">
    <subcellularLocation>
        <location evidence="2">Nucleus</location>
    </subcellularLocation>
</comment>
<feature type="region of interest" description="Disordered" evidence="3">
    <location>
        <begin position="1"/>
        <end position="25"/>
    </location>
</feature>
<dbReference type="Pfam" id="PF05160">
    <property type="entry name" value="DSS1_SEM1"/>
    <property type="match status" value="1"/>
</dbReference>
<feature type="compositionally biased region" description="Basic and acidic residues" evidence="3">
    <location>
        <begin position="9"/>
        <end position="25"/>
    </location>
</feature>
<evidence type="ECO:0000313" key="5">
    <source>
        <dbReference type="Proteomes" id="UP001498771"/>
    </source>
</evidence>
<protein>
    <recommendedName>
        <fullName evidence="2">26S proteasome complex subunit SEM1</fullName>
    </recommendedName>
</protein>
<evidence type="ECO:0000256" key="2">
    <source>
        <dbReference type="RuleBase" id="RU369057"/>
    </source>
</evidence>
<accession>A0ABR1FCF8</accession>
<name>A0ABR1FCF8_9ASCO</name>
<evidence type="ECO:0000256" key="1">
    <source>
        <dbReference type="ARBA" id="ARBA00034491"/>
    </source>
</evidence>
<sequence length="87" mass="9648">MSSKSTAPETEKPVDAATAKTEDKAAVVTLEEDDEFEDFPAEDWNDADAEMAIPGGKEHLWEENWDDDDADDDFSSQLKVELQKAGK</sequence>
<keyword evidence="5" id="KW-1185">Reference proteome</keyword>
<gene>
    <name evidence="4" type="ORF">BZA70DRAFT_271584</name>
</gene>
<dbReference type="EMBL" id="JBBJBU010000001">
    <property type="protein sequence ID" value="KAK7207541.1"/>
    <property type="molecule type" value="Genomic_DNA"/>
</dbReference>